<dbReference type="PIRSF" id="PIRSF037238">
    <property type="entry name" value="Carboxypeptidase_G2"/>
    <property type="match status" value="1"/>
</dbReference>
<dbReference type="InterPro" id="IPR050072">
    <property type="entry name" value="Peptidase_M20A"/>
</dbReference>
<reference evidence="7 8" key="1">
    <citation type="submission" date="2019-03" db="EMBL/GenBank/DDBJ databases">
        <title>Genomic Encyclopedia of Type Strains, Phase III (KMG-III): the genomes of soil and plant-associated and newly described type strains.</title>
        <authorList>
            <person name="Whitman W."/>
        </authorList>
    </citation>
    <scope>NUCLEOTIDE SEQUENCE [LARGE SCALE GENOMIC DNA]</scope>
    <source>
        <strain evidence="7 8">VKM Ac-2527</strain>
    </source>
</reference>
<evidence type="ECO:0000259" key="6">
    <source>
        <dbReference type="Pfam" id="PF07687"/>
    </source>
</evidence>
<keyword evidence="8" id="KW-1185">Reference proteome</keyword>
<dbReference type="InterPro" id="IPR001261">
    <property type="entry name" value="ArgE/DapE_CS"/>
</dbReference>
<keyword evidence="7" id="KW-0121">Carboxypeptidase</keyword>
<evidence type="ECO:0000313" key="7">
    <source>
        <dbReference type="EMBL" id="TDO34271.1"/>
    </source>
</evidence>
<name>A0A4R6JGW4_9ACTN</name>
<keyword evidence="3" id="KW-0378">Hydrolase</keyword>
<dbReference type="PANTHER" id="PTHR43808:SF9">
    <property type="entry name" value="BLL0789 PROTEIN"/>
    <property type="match status" value="1"/>
</dbReference>
<evidence type="ECO:0000313" key="8">
    <source>
        <dbReference type="Proteomes" id="UP000295388"/>
    </source>
</evidence>
<feature type="active site" evidence="5">
    <location>
        <position position="94"/>
    </location>
</feature>
<dbReference type="SUPFAM" id="SSF53187">
    <property type="entry name" value="Zn-dependent exopeptidases"/>
    <property type="match status" value="1"/>
</dbReference>
<dbReference type="Pfam" id="PF07687">
    <property type="entry name" value="M20_dimer"/>
    <property type="match status" value="1"/>
</dbReference>
<dbReference type="Gene3D" id="3.40.630.10">
    <property type="entry name" value="Zn peptidases"/>
    <property type="match status" value="1"/>
</dbReference>
<gene>
    <name evidence="7" type="ORF">EV643_12856</name>
</gene>
<proteinExistence type="predicted"/>
<evidence type="ECO:0000256" key="3">
    <source>
        <dbReference type="ARBA" id="ARBA00022801"/>
    </source>
</evidence>
<dbReference type="GO" id="GO:0046872">
    <property type="term" value="F:metal ion binding"/>
    <property type="evidence" value="ECO:0007669"/>
    <property type="project" value="UniProtKB-KW"/>
</dbReference>
<keyword evidence="4" id="KW-0862">Zinc</keyword>
<dbReference type="InterPro" id="IPR002933">
    <property type="entry name" value="Peptidase_M20"/>
</dbReference>
<sequence>MIRFLSMRAGLQEAAARRAGWMVAQLREYVEHETPTGDAEALNGFADRLLTRYAELGGTARREPAATGDHVVANFPGRGPRADEPPVLFLGHHDTVWPIGQLDGPMPWREQDGVLRGPGVFDMKGGLVVLETALALVGELSLDHRPVRVVVTADEEVGSPSARDLVSAESAGVVAALGFESPHPNGDLKTARRGSSRVRIEATGREAHAALDPGSGASAIDELVDQLIAVRSLVTQYDDVLCNVGTITGGGRTNVVPGFAAAELGFRFVDPDTERAVLDAVTQLQPLRAKAKLQISVLSNRPAWQPSAAGAELLAAVAAASRSLGQEIGGAVAAGAADTNLTGWLGVPTLDGLGPLGKGAHARHEQVVAASLPHRAALTAAIITTL</sequence>
<dbReference type="AlphaFoldDB" id="A0A4R6JGW4"/>
<evidence type="ECO:0000256" key="1">
    <source>
        <dbReference type="ARBA" id="ARBA00001947"/>
    </source>
</evidence>
<dbReference type="PROSITE" id="PS00758">
    <property type="entry name" value="ARGE_DAPE_CPG2_1"/>
    <property type="match status" value="1"/>
</dbReference>
<accession>A0A4R6JGW4</accession>
<dbReference type="Gene3D" id="3.30.70.360">
    <property type="match status" value="1"/>
</dbReference>
<comment type="caution">
    <text evidence="7">The sequence shown here is derived from an EMBL/GenBank/DDBJ whole genome shotgun (WGS) entry which is preliminary data.</text>
</comment>
<evidence type="ECO:0000256" key="4">
    <source>
        <dbReference type="ARBA" id="ARBA00022833"/>
    </source>
</evidence>
<dbReference type="GO" id="GO:0004180">
    <property type="term" value="F:carboxypeptidase activity"/>
    <property type="evidence" value="ECO:0007669"/>
    <property type="project" value="UniProtKB-KW"/>
</dbReference>
<protein>
    <submittedName>
        <fullName evidence="7">Glutamate carboxypeptidase</fullName>
    </submittedName>
</protein>
<comment type="cofactor">
    <cofactor evidence="1">
        <name>Zn(2+)</name>
        <dbReference type="ChEBI" id="CHEBI:29105"/>
    </cofactor>
</comment>
<organism evidence="7 8">
    <name type="scientific">Kribbella caucasensis</name>
    <dbReference type="NCBI Taxonomy" id="2512215"/>
    <lineage>
        <taxon>Bacteria</taxon>
        <taxon>Bacillati</taxon>
        <taxon>Actinomycetota</taxon>
        <taxon>Actinomycetes</taxon>
        <taxon>Propionibacteriales</taxon>
        <taxon>Kribbellaceae</taxon>
        <taxon>Kribbella</taxon>
    </lineage>
</organism>
<dbReference type="Proteomes" id="UP000295388">
    <property type="component" value="Unassembled WGS sequence"/>
</dbReference>
<dbReference type="InterPro" id="IPR036264">
    <property type="entry name" value="Bact_exopeptidase_dim_dom"/>
</dbReference>
<keyword evidence="7" id="KW-0645">Protease</keyword>
<dbReference type="SUPFAM" id="SSF55031">
    <property type="entry name" value="Bacterial exopeptidase dimerisation domain"/>
    <property type="match status" value="1"/>
</dbReference>
<dbReference type="Pfam" id="PF01546">
    <property type="entry name" value="Peptidase_M20"/>
    <property type="match status" value="1"/>
</dbReference>
<dbReference type="InterPro" id="IPR011650">
    <property type="entry name" value="Peptidase_M20_dimer"/>
</dbReference>
<feature type="active site" description="Proton acceptor" evidence="5">
    <location>
        <position position="155"/>
    </location>
</feature>
<keyword evidence="2" id="KW-0479">Metal-binding</keyword>
<dbReference type="PANTHER" id="PTHR43808">
    <property type="entry name" value="ACETYLORNITHINE DEACETYLASE"/>
    <property type="match status" value="1"/>
</dbReference>
<feature type="domain" description="Peptidase M20 dimerisation" evidence="6">
    <location>
        <begin position="190"/>
        <end position="283"/>
    </location>
</feature>
<evidence type="ECO:0000256" key="5">
    <source>
        <dbReference type="PIRSR" id="PIRSR037238-1"/>
    </source>
</evidence>
<dbReference type="EMBL" id="SNWQ01000028">
    <property type="protein sequence ID" value="TDO34271.1"/>
    <property type="molecule type" value="Genomic_DNA"/>
</dbReference>
<evidence type="ECO:0000256" key="2">
    <source>
        <dbReference type="ARBA" id="ARBA00022723"/>
    </source>
</evidence>
<dbReference type="InterPro" id="IPR017150">
    <property type="entry name" value="Pept_M20_glutamate_carboxypep"/>
</dbReference>